<comment type="caution">
    <text evidence="1">The sequence shown here is derived from an EMBL/GenBank/DDBJ whole genome shotgun (WGS) entry which is preliminary data.</text>
</comment>
<organism evidence="1 2">
    <name type="scientific">Striga asiatica</name>
    <name type="common">Asiatic witchweed</name>
    <name type="synonym">Buchnera asiatica</name>
    <dbReference type="NCBI Taxonomy" id="4170"/>
    <lineage>
        <taxon>Eukaryota</taxon>
        <taxon>Viridiplantae</taxon>
        <taxon>Streptophyta</taxon>
        <taxon>Embryophyta</taxon>
        <taxon>Tracheophyta</taxon>
        <taxon>Spermatophyta</taxon>
        <taxon>Magnoliopsida</taxon>
        <taxon>eudicotyledons</taxon>
        <taxon>Gunneridae</taxon>
        <taxon>Pentapetalae</taxon>
        <taxon>asterids</taxon>
        <taxon>lamiids</taxon>
        <taxon>Lamiales</taxon>
        <taxon>Orobanchaceae</taxon>
        <taxon>Buchnereae</taxon>
        <taxon>Striga</taxon>
    </lineage>
</organism>
<proteinExistence type="predicted"/>
<keyword evidence="1" id="KW-0687">Ribonucleoprotein</keyword>
<keyword evidence="1" id="KW-0689">Ribosomal protein</keyword>
<sequence>MSLLIKPIIEDPETDFAPFKIDDFSLLPRKVKKRYYIIEDPTIYINHTTIGVRIEESAVCEEEKWQTKAMKYPTTPMNIAQDLSLNRLENQMLVKDALIRRLVLLLRKDPTQYET</sequence>
<keyword evidence="2" id="KW-1185">Reference proteome</keyword>
<name>A0A5A7PAU5_STRAF</name>
<accession>A0A5A7PAU5</accession>
<dbReference type="GO" id="GO:0005840">
    <property type="term" value="C:ribosome"/>
    <property type="evidence" value="ECO:0007669"/>
    <property type="project" value="UniProtKB-KW"/>
</dbReference>
<evidence type="ECO:0000313" key="2">
    <source>
        <dbReference type="Proteomes" id="UP000325081"/>
    </source>
</evidence>
<dbReference type="Proteomes" id="UP000325081">
    <property type="component" value="Unassembled WGS sequence"/>
</dbReference>
<reference evidence="2" key="1">
    <citation type="journal article" date="2019" name="Curr. Biol.">
        <title>Genome Sequence of Striga asiatica Provides Insight into the Evolution of Plant Parasitism.</title>
        <authorList>
            <person name="Yoshida S."/>
            <person name="Kim S."/>
            <person name="Wafula E.K."/>
            <person name="Tanskanen J."/>
            <person name="Kim Y.M."/>
            <person name="Honaas L."/>
            <person name="Yang Z."/>
            <person name="Spallek T."/>
            <person name="Conn C.E."/>
            <person name="Ichihashi Y."/>
            <person name="Cheong K."/>
            <person name="Cui S."/>
            <person name="Der J.P."/>
            <person name="Gundlach H."/>
            <person name="Jiao Y."/>
            <person name="Hori C."/>
            <person name="Ishida J.K."/>
            <person name="Kasahara H."/>
            <person name="Kiba T."/>
            <person name="Kim M.S."/>
            <person name="Koo N."/>
            <person name="Laohavisit A."/>
            <person name="Lee Y.H."/>
            <person name="Lumba S."/>
            <person name="McCourt P."/>
            <person name="Mortimer J.C."/>
            <person name="Mutuku J.M."/>
            <person name="Nomura T."/>
            <person name="Sasaki-Sekimoto Y."/>
            <person name="Seto Y."/>
            <person name="Wang Y."/>
            <person name="Wakatake T."/>
            <person name="Sakakibara H."/>
            <person name="Demura T."/>
            <person name="Yamaguchi S."/>
            <person name="Yoneyama K."/>
            <person name="Manabe R.I."/>
            <person name="Nelson D.C."/>
            <person name="Schulman A.H."/>
            <person name="Timko M.P."/>
            <person name="dePamphilis C.W."/>
            <person name="Choi D."/>
            <person name="Shirasu K."/>
        </authorList>
    </citation>
    <scope>NUCLEOTIDE SEQUENCE [LARGE SCALE GENOMIC DNA]</scope>
    <source>
        <strain evidence="2">cv. UVA1</strain>
    </source>
</reference>
<dbReference type="AlphaFoldDB" id="A0A5A7PAU5"/>
<evidence type="ECO:0000313" key="1">
    <source>
        <dbReference type="EMBL" id="GER29537.1"/>
    </source>
</evidence>
<protein>
    <submittedName>
        <fullName evidence="1">30S ribosomal protein S6</fullName>
    </submittedName>
</protein>
<dbReference type="EMBL" id="BKCP01003891">
    <property type="protein sequence ID" value="GER29537.1"/>
    <property type="molecule type" value="Genomic_DNA"/>
</dbReference>
<gene>
    <name evidence="1" type="ORF">STAS_05417</name>
</gene>